<protein>
    <submittedName>
        <fullName evidence="2">Uncharacterized protein</fullName>
    </submittedName>
</protein>
<feature type="coiled-coil region" evidence="1">
    <location>
        <begin position="54"/>
        <end position="81"/>
    </location>
</feature>
<reference evidence="2 3" key="1">
    <citation type="submission" date="2007-03" db="EMBL/GenBank/DDBJ databases">
        <title>Complete sequence of Desulfotomaculum reducens MI-1.</title>
        <authorList>
            <consortium name="US DOE Joint Genome Institute"/>
            <person name="Copeland A."/>
            <person name="Lucas S."/>
            <person name="Lapidus A."/>
            <person name="Barry K."/>
            <person name="Detter J.C."/>
            <person name="Glavina del Rio T."/>
            <person name="Hammon N."/>
            <person name="Israni S."/>
            <person name="Dalin E."/>
            <person name="Tice H."/>
            <person name="Pitluck S."/>
            <person name="Sims D."/>
            <person name="Brettin T."/>
            <person name="Bruce D."/>
            <person name="Han C."/>
            <person name="Tapia R."/>
            <person name="Schmutz J."/>
            <person name="Larimer F."/>
            <person name="Land M."/>
            <person name="Hauser L."/>
            <person name="Kyrpides N."/>
            <person name="Kim E."/>
            <person name="Tebo B.M."/>
            <person name="Richardson P."/>
        </authorList>
    </citation>
    <scope>NUCLEOTIDE SEQUENCE [LARGE SCALE GENOMIC DNA]</scope>
    <source>
        <strain evidence="2 3">MI-1</strain>
    </source>
</reference>
<sequence length="85" mass="9803">MTYYQKALKGTLVSDKGEQRTRLQKIEELKQKIVGEGYQPSEAEHFLKMAAGSRKIENLDNQELDKVIERLEAQITIAQKCKSMF</sequence>
<evidence type="ECO:0000313" key="2">
    <source>
        <dbReference type="EMBL" id="ABO51499.1"/>
    </source>
</evidence>
<name>A4J8U6_DESRM</name>
<keyword evidence="1" id="KW-0175">Coiled coil</keyword>
<dbReference type="AlphaFoldDB" id="A4J8U6"/>
<proteinExistence type="predicted"/>
<evidence type="ECO:0000313" key="3">
    <source>
        <dbReference type="Proteomes" id="UP000001556"/>
    </source>
</evidence>
<gene>
    <name evidence="2" type="ordered locus">Dred_2996</name>
</gene>
<evidence type="ECO:0000256" key="1">
    <source>
        <dbReference type="SAM" id="Coils"/>
    </source>
</evidence>
<dbReference type="OrthoDB" id="9815492at2"/>
<organism evidence="2 3">
    <name type="scientific">Desulforamulus reducens (strain ATCC BAA-1160 / DSM 100696 / MI-1)</name>
    <name type="common">Desulfotomaculum reducens</name>
    <dbReference type="NCBI Taxonomy" id="349161"/>
    <lineage>
        <taxon>Bacteria</taxon>
        <taxon>Bacillati</taxon>
        <taxon>Bacillota</taxon>
        <taxon>Clostridia</taxon>
        <taxon>Eubacteriales</taxon>
        <taxon>Peptococcaceae</taxon>
        <taxon>Desulforamulus</taxon>
    </lineage>
</organism>
<dbReference type="KEGG" id="drm:Dred_2996"/>
<dbReference type="Proteomes" id="UP000001556">
    <property type="component" value="Chromosome"/>
</dbReference>
<accession>A4J8U6</accession>
<keyword evidence="3" id="KW-1185">Reference proteome</keyword>
<dbReference type="EMBL" id="CP000612">
    <property type="protein sequence ID" value="ABO51499.1"/>
    <property type="molecule type" value="Genomic_DNA"/>
</dbReference>
<dbReference type="HOGENOM" id="CLU_2507284_0_0_9"/>
<dbReference type="RefSeq" id="WP_011879290.1">
    <property type="nucleotide sequence ID" value="NC_009253.1"/>
</dbReference>